<dbReference type="Pfam" id="PF04545">
    <property type="entry name" value="Sigma70_r4"/>
    <property type="match status" value="1"/>
</dbReference>
<dbReference type="NCBIfam" id="TIGR02980">
    <property type="entry name" value="SigBFG"/>
    <property type="match status" value="1"/>
</dbReference>
<dbReference type="PANTHER" id="PTHR30385:SF4">
    <property type="entry name" value="RNA POLYMERASE SIGMA-E FACTOR"/>
    <property type="match status" value="1"/>
</dbReference>
<dbReference type="Gene3D" id="1.10.10.10">
    <property type="entry name" value="Winged helix-like DNA-binding domain superfamily/Winged helix DNA-binding domain"/>
    <property type="match status" value="2"/>
</dbReference>
<dbReference type="InterPro" id="IPR014284">
    <property type="entry name" value="RNA_pol_sigma-70_dom"/>
</dbReference>
<dbReference type="GO" id="GO:0016987">
    <property type="term" value="F:sigma factor activity"/>
    <property type="evidence" value="ECO:0007669"/>
    <property type="project" value="UniProtKB-KW"/>
</dbReference>
<dbReference type="OrthoDB" id="9804285at2"/>
<dbReference type="InterPro" id="IPR007630">
    <property type="entry name" value="RNA_pol_sigma70_r4"/>
</dbReference>
<evidence type="ECO:0000256" key="3">
    <source>
        <dbReference type="ARBA" id="ARBA00023125"/>
    </source>
</evidence>
<dbReference type="Gene3D" id="1.20.120.1810">
    <property type="match status" value="1"/>
</dbReference>
<proteinExistence type="predicted"/>
<name>A0A426UV48_9ACTN</name>
<evidence type="ECO:0000259" key="5">
    <source>
        <dbReference type="Pfam" id="PF04539"/>
    </source>
</evidence>
<dbReference type="InterPro" id="IPR007627">
    <property type="entry name" value="RNA_pol_sigma70_r2"/>
</dbReference>
<organism evidence="8 9">
    <name type="scientific">Glycomyces terrestris</name>
    <dbReference type="NCBI Taxonomy" id="2493553"/>
    <lineage>
        <taxon>Bacteria</taxon>
        <taxon>Bacillati</taxon>
        <taxon>Actinomycetota</taxon>
        <taxon>Actinomycetes</taxon>
        <taxon>Glycomycetales</taxon>
        <taxon>Glycomycetaceae</taxon>
        <taxon>Glycomyces</taxon>
    </lineage>
</organism>
<keyword evidence="9" id="KW-1185">Reference proteome</keyword>
<dbReference type="GO" id="GO:0003677">
    <property type="term" value="F:DNA binding"/>
    <property type="evidence" value="ECO:0007669"/>
    <property type="project" value="UniProtKB-KW"/>
</dbReference>
<evidence type="ECO:0000313" key="8">
    <source>
        <dbReference type="EMBL" id="RRR98226.1"/>
    </source>
</evidence>
<protein>
    <submittedName>
        <fullName evidence="8">SigB/SigF/SigG family RNA polymerase sigma factor</fullName>
    </submittedName>
</protein>
<dbReference type="SUPFAM" id="SSF88946">
    <property type="entry name" value="Sigma2 domain of RNA polymerase sigma factors"/>
    <property type="match status" value="1"/>
</dbReference>
<feature type="domain" description="RNA polymerase sigma-70 region 2" evidence="6">
    <location>
        <begin position="40"/>
        <end position="109"/>
    </location>
</feature>
<dbReference type="InterPro" id="IPR013324">
    <property type="entry name" value="RNA_pol_sigma_r3/r4-like"/>
</dbReference>
<feature type="domain" description="RNA polymerase sigma-70 region 3" evidence="5">
    <location>
        <begin position="119"/>
        <end position="177"/>
    </location>
</feature>
<evidence type="ECO:0000259" key="6">
    <source>
        <dbReference type="Pfam" id="PF04542"/>
    </source>
</evidence>
<feature type="domain" description="RNA polymerase sigma-70 region 4" evidence="7">
    <location>
        <begin position="206"/>
        <end position="254"/>
    </location>
</feature>
<dbReference type="CDD" id="cd06171">
    <property type="entry name" value="Sigma70_r4"/>
    <property type="match status" value="1"/>
</dbReference>
<keyword evidence="1" id="KW-0805">Transcription regulation</keyword>
<dbReference type="GO" id="GO:0006352">
    <property type="term" value="P:DNA-templated transcription initiation"/>
    <property type="evidence" value="ECO:0007669"/>
    <property type="project" value="InterPro"/>
</dbReference>
<dbReference type="PANTHER" id="PTHR30385">
    <property type="entry name" value="SIGMA FACTOR F FLAGELLAR"/>
    <property type="match status" value="1"/>
</dbReference>
<keyword evidence="3" id="KW-0238">DNA-binding</keyword>
<dbReference type="SUPFAM" id="SSF88659">
    <property type="entry name" value="Sigma3 and sigma4 domains of RNA polymerase sigma factors"/>
    <property type="match status" value="2"/>
</dbReference>
<dbReference type="EMBL" id="RSEB01000004">
    <property type="protein sequence ID" value="RRR98226.1"/>
    <property type="molecule type" value="Genomic_DNA"/>
</dbReference>
<dbReference type="PRINTS" id="PR00046">
    <property type="entry name" value="SIGMA70FCT"/>
</dbReference>
<dbReference type="Proteomes" id="UP000277256">
    <property type="component" value="Unassembled WGS sequence"/>
</dbReference>
<dbReference type="InterPro" id="IPR000943">
    <property type="entry name" value="RNA_pol_sigma70"/>
</dbReference>
<dbReference type="Pfam" id="PF04539">
    <property type="entry name" value="Sigma70_r3"/>
    <property type="match status" value="1"/>
</dbReference>
<keyword evidence="4" id="KW-0804">Transcription</keyword>
<sequence length="261" mass="29298">MAPHHGRTERDDYKALAPLFDELAALDEDDPRRVEVRERLITGHLPLAEHIAQRYSGKGIVKEDLLQVASVGLIHAVDRFDPSLGSDFLSYAVPTMMGEVRRCFRDTAWPMRVPRRLQELRLAINQAGDDLAQELGRPASCADLAAHLGLTEAEVAEGLEARQAFRSVSLDEPAYQDDRAPLCETIGAEDLALELVENHEALLPLIQDLPEREQRILALRFYEEKTQAQIGEEIGISQMHVSRLLKGTLEELRERLLTAPK</sequence>
<dbReference type="Pfam" id="PF04542">
    <property type="entry name" value="Sigma70_r2"/>
    <property type="match status" value="1"/>
</dbReference>
<evidence type="ECO:0000256" key="1">
    <source>
        <dbReference type="ARBA" id="ARBA00023015"/>
    </source>
</evidence>
<evidence type="ECO:0000256" key="2">
    <source>
        <dbReference type="ARBA" id="ARBA00023082"/>
    </source>
</evidence>
<keyword evidence="2" id="KW-0731">Sigma factor</keyword>
<dbReference type="InterPro" id="IPR007624">
    <property type="entry name" value="RNA_pol_sigma70_r3"/>
</dbReference>
<gene>
    <name evidence="8" type="ORF">EIW28_15030</name>
</gene>
<accession>A0A426UV48</accession>
<dbReference type="AlphaFoldDB" id="A0A426UV48"/>
<evidence type="ECO:0000313" key="9">
    <source>
        <dbReference type="Proteomes" id="UP000277256"/>
    </source>
</evidence>
<dbReference type="RefSeq" id="WP_125248535.1">
    <property type="nucleotide sequence ID" value="NZ_RSEB01000004.1"/>
</dbReference>
<comment type="caution">
    <text evidence="8">The sequence shown here is derived from an EMBL/GenBank/DDBJ whole genome shotgun (WGS) entry which is preliminary data.</text>
</comment>
<evidence type="ECO:0000256" key="4">
    <source>
        <dbReference type="ARBA" id="ARBA00023163"/>
    </source>
</evidence>
<reference evidence="8 9" key="1">
    <citation type="submission" date="2018-12" db="EMBL/GenBank/DDBJ databases">
        <title>Glycomyces sp. YIM 121974 draft genome.</title>
        <authorList>
            <person name="Li Q."/>
        </authorList>
    </citation>
    <scope>NUCLEOTIDE SEQUENCE [LARGE SCALE GENOMIC DNA]</scope>
    <source>
        <strain evidence="8 9">YIM 121974</strain>
    </source>
</reference>
<dbReference type="InterPro" id="IPR013325">
    <property type="entry name" value="RNA_pol_sigma_r2"/>
</dbReference>
<evidence type="ECO:0000259" key="7">
    <source>
        <dbReference type="Pfam" id="PF04545"/>
    </source>
</evidence>
<dbReference type="InterPro" id="IPR014322">
    <property type="entry name" value="RNA_pol_sigma-B/F/G"/>
</dbReference>
<dbReference type="NCBIfam" id="TIGR02937">
    <property type="entry name" value="sigma70-ECF"/>
    <property type="match status" value="1"/>
</dbReference>
<dbReference type="InterPro" id="IPR036388">
    <property type="entry name" value="WH-like_DNA-bd_sf"/>
</dbReference>